<protein>
    <submittedName>
        <fullName evidence="3">CshA family fibrillar surface protein C</fullName>
    </submittedName>
</protein>
<feature type="compositionally biased region" description="Low complexity" evidence="1">
    <location>
        <begin position="136"/>
        <end position="152"/>
    </location>
</feature>
<feature type="domain" description="CshA" evidence="2">
    <location>
        <begin position="1"/>
        <end position="45"/>
    </location>
</feature>
<feature type="compositionally biased region" description="Polar residues" evidence="1">
    <location>
        <begin position="155"/>
        <end position="170"/>
    </location>
</feature>
<gene>
    <name evidence="3" type="ORF">DDV22_11235</name>
</gene>
<keyword evidence="4" id="KW-1185">Reference proteome</keyword>
<feature type="region of interest" description="Disordered" evidence="1">
    <location>
        <begin position="32"/>
        <end position="76"/>
    </location>
</feature>
<feature type="non-terminal residue" evidence="3">
    <location>
        <position position="1"/>
    </location>
</feature>
<feature type="compositionally biased region" description="Polar residues" evidence="1">
    <location>
        <begin position="256"/>
        <end position="270"/>
    </location>
</feature>
<evidence type="ECO:0000256" key="1">
    <source>
        <dbReference type="SAM" id="MobiDB-lite"/>
    </source>
</evidence>
<organism evidence="3 4">
    <name type="scientific">Streptococcus chenjunshii</name>
    <dbReference type="NCBI Taxonomy" id="2173853"/>
    <lineage>
        <taxon>Bacteria</taxon>
        <taxon>Bacillati</taxon>
        <taxon>Bacillota</taxon>
        <taxon>Bacilli</taxon>
        <taxon>Lactobacillales</taxon>
        <taxon>Streptococcaceae</taxon>
        <taxon>Streptococcus</taxon>
    </lineage>
</organism>
<feature type="region of interest" description="Disordered" evidence="1">
    <location>
        <begin position="246"/>
        <end position="270"/>
    </location>
</feature>
<name>A0ABX9L254_9STRE</name>
<feature type="compositionally biased region" description="Polar residues" evidence="1">
    <location>
        <begin position="54"/>
        <end position="69"/>
    </location>
</feature>
<dbReference type="EMBL" id="QVQY01000081">
    <property type="protein sequence ID" value="RFU49951.1"/>
    <property type="molecule type" value="Genomic_DNA"/>
</dbReference>
<dbReference type="Pfam" id="PF19076">
    <property type="entry name" value="CshA_repeat"/>
    <property type="match status" value="4"/>
</dbReference>
<feature type="region of interest" description="Disordered" evidence="1">
    <location>
        <begin position="134"/>
        <end position="178"/>
    </location>
</feature>
<evidence type="ECO:0000259" key="2">
    <source>
        <dbReference type="Pfam" id="PF19076"/>
    </source>
</evidence>
<evidence type="ECO:0000313" key="3">
    <source>
        <dbReference type="EMBL" id="RFU49951.1"/>
    </source>
</evidence>
<proteinExistence type="predicted"/>
<feature type="domain" description="CshA" evidence="2">
    <location>
        <begin position="249"/>
        <end position="325"/>
    </location>
</feature>
<evidence type="ECO:0000313" key="4">
    <source>
        <dbReference type="Proteomes" id="UP000264056"/>
    </source>
</evidence>
<comment type="caution">
    <text evidence="3">The sequence shown here is derived from an EMBL/GenBank/DDBJ whole genome shotgun (WGS) entry which is preliminary data.</text>
</comment>
<reference evidence="3 4" key="1">
    <citation type="submission" date="2018-08" db="EMBL/GenBank/DDBJ databases">
        <title>Draft genome of Streptococcus sp .nov. Z2.</title>
        <authorList>
            <person name="Tian Z."/>
        </authorList>
    </citation>
    <scope>NUCLEOTIDE SEQUENCE [LARGE SCALE GENOMIC DNA]</scope>
    <source>
        <strain evidence="3 4">Z2</strain>
    </source>
</reference>
<dbReference type="Proteomes" id="UP000264056">
    <property type="component" value="Unassembled WGS sequence"/>
</dbReference>
<feature type="domain" description="CshA" evidence="2">
    <location>
        <begin position="148"/>
        <end position="247"/>
    </location>
</feature>
<dbReference type="NCBIfam" id="TIGR04225">
    <property type="entry name" value="CshA_fibril_rpt"/>
    <property type="match status" value="4"/>
</dbReference>
<sequence>TYTVSPDGTVTFVPEPSFVGEAPSVTVVRQDTNGTPASATYTPTVTPVTPTGEDATSTGLQGATQTGTPVFTAGDPSVPIDDSVPATFEDGTTERVVSGIGTYTVSPDGTVTFVPEPSFVGEAPAVTVVRQDTNGTPASATYTPTVTPVTPTGEDVTSTGLQGATQTGTPVFTAGDPRVPIDDSVPAAFEDGTIEKVISGVGTYTVSPDGTVTFVPEPSFVGEAPSVTVVRQDTNGTPASAIYTPTVTPVTPTGEDATSTGLQGATQTGTPVFTAGDPSVPIDDSVPAAFEDGTTEKVVSGVGTYTVSPDGTVTFVPEPSFVGEA</sequence>
<feature type="non-terminal residue" evidence="3">
    <location>
        <position position="325"/>
    </location>
</feature>
<dbReference type="InterPro" id="IPR026395">
    <property type="entry name" value="CshA_fibril"/>
</dbReference>
<feature type="compositionally biased region" description="Low complexity" evidence="1">
    <location>
        <begin position="35"/>
        <end position="51"/>
    </location>
</feature>
<accession>A0ABX9L254</accession>
<feature type="domain" description="CshA" evidence="2">
    <location>
        <begin position="47"/>
        <end position="146"/>
    </location>
</feature>